<dbReference type="Proteomes" id="UP000828390">
    <property type="component" value="Unassembled WGS sequence"/>
</dbReference>
<proteinExistence type="predicted"/>
<evidence type="ECO:0000313" key="1">
    <source>
        <dbReference type="EMBL" id="KAH3723969.1"/>
    </source>
</evidence>
<reference evidence="1" key="2">
    <citation type="submission" date="2020-11" db="EMBL/GenBank/DDBJ databases">
        <authorList>
            <person name="McCartney M.A."/>
            <person name="Auch B."/>
            <person name="Kono T."/>
            <person name="Mallez S."/>
            <person name="Becker A."/>
            <person name="Gohl D.M."/>
            <person name="Silverstein K.A.T."/>
            <person name="Koren S."/>
            <person name="Bechman K.B."/>
            <person name="Herman A."/>
            <person name="Abrahante J.E."/>
            <person name="Garbe J."/>
        </authorList>
    </citation>
    <scope>NUCLEOTIDE SEQUENCE</scope>
    <source>
        <strain evidence="1">Duluth1</strain>
        <tissue evidence="1">Whole animal</tissue>
    </source>
</reference>
<sequence length="68" mass="7490">MILLLVLEQIVASKTWISNTDRLHTTGRYSFAVITLKASMYPKDVLAIGSMSLISTNTTGSWDNSTLL</sequence>
<reference evidence="1" key="1">
    <citation type="journal article" date="2019" name="bioRxiv">
        <title>The Genome of the Zebra Mussel, Dreissena polymorpha: A Resource for Invasive Species Research.</title>
        <authorList>
            <person name="McCartney M.A."/>
            <person name="Auch B."/>
            <person name="Kono T."/>
            <person name="Mallez S."/>
            <person name="Zhang Y."/>
            <person name="Obille A."/>
            <person name="Becker A."/>
            <person name="Abrahante J.E."/>
            <person name="Garbe J."/>
            <person name="Badalamenti J.P."/>
            <person name="Herman A."/>
            <person name="Mangelson H."/>
            <person name="Liachko I."/>
            <person name="Sullivan S."/>
            <person name="Sone E.D."/>
            <person name="Koren S."/>
            <person name="Silverstein K.A.T."/>
            <person name="Beckman K.B."/>
            <person name="Gohl D.M."/>
        </authorList>
    </citation>
    <scope>NUCLEOTIDE SEQUENCE</scope>
    <source>
        <strain evidence="1">Duluth1</strain>
        <tissue evidence="1">Whole animal</tissue>
    </source>
</reference>
<evidence type="ECO:0000313" key="2">
    <source>
        <dbReference type="Proteomes" id="UP000828390"/>
    </source>
</evidence>
<keyword evidence="2" id="KW-1185">Reference proteome</keyword>
<dbReference type="AlphaFoldDB" id="A0A9D4HLL7"/>
<protein>
    <submittedName>
        <fullName evidence="1">Uncharacterized protein</fullName>
    </submittedName>
</protein>
<comment type="caution">
    <text evidence="1">The sequence shown here is derived from an EMBL/GenBank/DDBJ whole genome shotgun (WGS) entry which is preliminary data.</text>
</comment>
<organism evidence="1 2">
    <name type="scientific">Dreissena polymorpha</name>
    <name type="common">Zebra mussel</name>
    <name type="synonym">Mytilus polymorpha</name>
    <dbReference type="NCBI Taxonomy" id="45954"/>
    <lineage>
        <taxon>Eukaryota</taxon>
        <taxon>Metazoa</taxon>
        <taxon>Spiralia</taxon>
        <taxon>Lophotrochozoa</taxon>
        <taxon>Mollusca</taxon>
        <taxon>Bivalvia</taxon>
        <taxon>Autobranchia</taxon>
        <taxon>Heteroconchia</taxon>
        <taxon>Euheterodonta</taxon>
        <taxon>Imparidentia</taxon>
        <taxon>Neoheterodontei</taxon>
        <taxon>Myida</taxon>
        <taxon>Dreissenoidea</taxon>
        <taxon>Dreissenidae</taxon>
        <taxon>Dreissena</taxon>
    </lineage>
</organism>
<gene>
    <name evidence="1" type="ORF">DPMN_049767</name>
</gene>
<accession>A0A9D4HLL7</accession>
<dbReference type="EMBL" id="JAIWYP010000012">
    <property type="protein sequence ID" value="KAH3723969.1"/>
    <property type="molecule type" value="Genomic_DNA"/>
</dbReference>
<name>A0A9D4HLL7_DREPO</name>